<sequence>MAYLTTANSKFPVFLKAFHQFGRLATAVDTLIDSPEISRIHAVVEWIDNVWYVRDLSKNGLQVNGETIQANKLYKLSLDDNLMFAGQPHITFTVLNLDKPADVLIPVVPEGLSSRVNVEPIYLEHYHFLPTESSPEVIIFYDTKEKSWYCENVNECVTSKINDGEMLEFSHSMWQLIEGADVSEKETIAVTDDFNSKVCYVFNISQDEELTKLIIINGNKNINCEIRSHHYLTALLARYKGEDSINDVPETQRGWRSIEQLSKDIGLSESHINIQIHRARKQLADKMNAEGINEPMLIERQRGRVRLAVNDFKVFKGEKLEVEVC</sequence>
<dbReference type="InterPro" id="IPR000253">
    <property type="entry name" value="FHA_dom"/>
</dbReference>
<reference evidence="2 3" key="1">
    <citation type="submission" date="2023-10" db="EMBL/GenBank/DDBJ databases">
        <title>Marine bacteria isolated from horseshoe crab.</title>
        <authorList>
            <person name="Cheng T.H."/>
        </authorList>
    </citation>
    <scope>NUCLEOTIDE SEQUENCE [LARGE SCALE GENOMIC DNA]</scope>
    <source>
        <strain evidence="2 3">HSC6</strain>
    </source>
</reference>
<proteinExistence type="predicted"/>
<dbReference type="PROSITE" id="PS50006">
    <property type="entry name" value="FHA_DOMAIN"/>
    <property type="match status" value="1"/>
</dbReference>
<organism evidence="2 3">
    <name type="scientific">Photobacterium rosenbergii</name>
    <dbReference type="NCBI Taxonomy" id="294936"/>
    <lineage>
        <taxon>Bacteria</taxon>
        <taxon>Pseudomonadati</taxon>
        <taxon>Pseudomonadota</taxon>
        <taxon>Gammaproteobacteria</taxon>
        <taxon>Vibrionales</taxon>
        <taxon>Vibrionaceae</taxon>
        <taxon>Photobacterium</taxon>
    </lineage>
</organism>
<dbReference type="InterPro" id="IPR008984">
    <property type="entry name" value="SMAD_FHA_dom_sf"/>
</dbReference>
<comment type="caution">
    <text evidence="2">The sequence shown here is derived from an EMBL/GenBank/DDBJ whole genome shotgun (WGS) entry which is preliminary data.</text>
</comment>
<name>A0ABU3ZCH0_9GAMM</name>
<dbReference type="EMBL" id="JAWJZI010000001">
    <property type="protein sequence ID" value="MDV5167808.1"/>
    <property type="molecule type" value="Genomic_DNA"/>
</dbReference>
<gene>
    <name evidence="2" type="ORF">R2X38_02195</name>
</gene>
<protein>
    <submittedName>
        <fullName evidence="2">FHA domain-containing protein</fullName>
    </submittedName>
</protein>
<dbReference type="RefSeq" id="WP_317520390.1">
    <property type="nucleotide sequence ID" value="NZ_JAWJZI010000001.1"/>
</dbReference>
<evidence type="ECO:0000313" key="3">
    <source>
        <dbReference type="Proteomes" id="UP001186452"/>
    </source>
</evidence>
<evidence type="ECO:0000313" key="2">
    <source>
        <dbReference type="EMBL" id="MDV5167808.1"/>
    </source>
</evidence>
<dbReference type="Gene3D" id="2.60.200.20">
    <property type="match status" value="1"/>
</dbReference>
<feature type="domain" description="FHA" evidence="1">
    <location>
        <begin position="19"/>
        <end position="68"/>
    </location>
</feature>
<dbReference type="SUPFAM" id="SSF49879">
    <property type="entry name" value="SMAD/FHA domain"/>
    <property type="match status" value="1"/>
</dbReference>
<dbReference type="CDD" id="cd00060">
    <property type="entry name" value="FHA"/>
    <property type="match status" value="1"/>
</dbReference>
<accession>A0ABU3ZCH0</accession>
<dbReference type="Proteomes" id="UP001186452">
    <property type="component" value="Unassembled WGS sequence"/>
</dbReference>
<dbReference type="SMART" id="SM00240">
    <property type="entry name" value="FHA"/>
    <property type="match status" value="1"/>
</dbReference>
<keyword evidence="3" id="KW-1185">Reference proteome</keyword>
<evidence type="ECO:0000259" key="1">
    <source>
        <dbReference type="PROSITE" id="PS50006"/>
    </source>
</evidence>
<dbReference type="Pfam" id="PF00498">
    <property type="entry name" value="FHA"/>
    <property type="match status" value="1"/>
</dbReference>